<evidence type="ECO:0000256" key="7">
    <source>
        <dbReference type="ARBA" id="ARBA00042773"/>
    </source>
</evidence>
<dbReference type="PANTHER" id="PTHR43767">
    <property type="entry name" value="LONG-CHAIN-FATTY-ACID--COA LIGASE"/>
    <property type="match status" value="1"/>
</dbReference>
<evidence type="ECO:0000259" key="9">
    <source>
        <dbReference type="Pfam" id="PF13193"/>
    </source>
</evidence>
<comment type="caution">
    <text evidence="10">The sequence shown here is derived from an EMBL/GenBank/DDBJ whole genome shotgun (WGS) entry which is preliminary data.</text>
</comment>
<feature type="domain" description="AMP-binding enzyme C-terminal" evidence="9">
    <location>
        <begin position="479"/>
        <end position="553"/>
    </location>
</feature>
<dbReference type="Gene3D" id="3.40.50.12780">
    <property type="entry name" value="N-terminal domain of ligase-like"/>
    <property type="match status" value="1"/>
</dbReference>
<dbReference type="Gene3D" id="3.30.300.30">
    <property type="match status" value="1"/>
</dbReference>
<dbReference type="RefSeq" id="WP_249709238.1">
    <property type="nucleotide sequence ID" value="NZ_JAMFMB010000009.1"/>
</dbReference>
<dbReference type="EC" id="6.2.1.3" evidence="5"/>
<keyword evidence="3" id="KW-0436">Ligase</keyword>
<gene>
    <name evidence="10" type="ORF">M3P21_09210</name>
</gene>
<comment type="subcellular location">
    <subcellularLocation>
        <location evidence="1">Membrane</location>
        <topology evidence="1">Peripheral membrane protein</topology>
    </subcellularLocation>
</comment>
<sequence>MQKPWEKYHSPEALTFDKTNIGNQTLAQMCREASRTYGDRPALTTMLPTGAQTTITYAELDALSDQFAGYLREDIGLAAGETVALMSPNCIGFCVASMGIAKAGCINTNVNPLYTAQELEHQLTDGNAKALVIVDLFGDKVDQVVGHTNVKHVVTLSLVDFFPMLKKAFLGFVLKRVRKVVPDISTPHVRMSDALARGRKSIAGKDVAAYAKQVKPSDTALLQYTSGTTGRSKGAELSHSGVLLNAHQGYLMVEDEVKDGAETALIALPLYHITAYVLIFILGMKLGSHAVLAPSPRPPSNLKAAFEKYTITWFTGVNTLFAALLAEPWFDRRMFENLRFCGSGGAAQQTGVALKWQERTGIGINQGYGMTEISGVLTLNPPSDNRFGKVGIPVPGAEIRIVDDDGYEVPLGAPGEVIARSPTLMKGYVNRPDATEEALRDGWLYTGDIGVMDADGFLEIVDRKKDMILVSGFNVSPGEIEDVISTVPGVIQVGVIGIPDDKTGETPVAFVVCVDEGPTEDAILGACREVLTNYKIPRQVRFVDAVPVTLTGKVLRRQLREDYLN</sequence>
<dbReference type="InterPro" id="IPR020845">
    <property type="entry name" value="AMP-binding_CS"/>
</dbReference>
<name>A0ABT0Q3G9_9RHOB</name>
<evidence type="ECO:0000256" key="4">
    <source>
        <dbReference type="ARBA" id="ARBA00023136"/>
    </source>
</evidence>
<dbReference type="InterPro" id="IPR045851">
    <property type="entry name" value="AMP-bd_C_sf"/>
</dbReference>
<dbReference type="EMBL" id="JAMFMB010000009">
    <property type="protein sequence ID" value="MCL6283708.1"/>
    <property type="molecule type" value="Genomic_DNA"/>
</dbReference>
<evidence type="ECO:0000259" key="8">
    <source>
        <dbReference type="Pfam" id="PF00501"/>
    </source>
</evidence>
<reference evidence="10" key="1">
    <citation type="submission" date="2022-05" db="EMBL/GenBank/DDBJ databases">
        <authorList>
            <person name="Park J.-S."/>
        </authorList>
    </citation>
    <scope>NUCLEOTIDE SEQUENCE</scope>
    <source>
        <strain evidence="10">2012CJ41-6</strain>
    </source>
</reference>
<dbReference type="InterPro" id="IPR050237">
    <property type="entry name" value="ATP-dep_AMP-bd_enzyme"/>
</dbReference>
<evidence type="ECO:0000313" key="10">
    <source>
        <dbReference type="EMBL" id="MCL6283708.1"/>
    </source>
</evidence>
<dbReference type="InterPro" id="IPR042099">
    <property type="entry name" value="ANL_N_sf"/>
</dbReference>
<evidence type="ECO:0000256" key="6">
    <source>
        <dbReference type="ARBA" id="ARBA00039545"/>
    </source>
</evidence>
<dbReference type="PROSITE" id="PS00455">
    <property type="entry name" value="AMP_BINDING"/>
    <property type="match status" value="1"/>
</dbReference>
<evidence type="ECO:0000256" key="5">
    <source>
        <dbReference type="ARBA" id="ARBA00026121"/>
    </source>
</evidence>
<dbReference type="Proteomes" id="UP001203880">
    <property type="component" value="Unassembled WGS sequence"/>
</dbReference>
<keyword evidence="11" id="KW-1185">Reference proteome</keyword>
<dbReference type="Pfam" id="PF13193">
    <property type="entry name" value="AMP-binding_C"/>
    <property type="match status" value="1"/>
</dbReference>
<keyword evidence="4" id="KW-0472">Membrane</keyword>
<evidence type="ECO:0000256" key="3">
    <source>
        <dbReference type="ARBA" id="ARBA00022598"/>
    </source>
</evidence>
<evidence type="ECO:0000256" key="2">
    <source>
        <dbReference type="ARBA" id="ARBA00005005"/>
    </source>
</evidence>
<dbReference type="SUPFAM" id="SSF56801">
    <property type="entry name" value="Acetyl-CoA synthetase-like"/>
    <property type="match status" value="1"/>
</dbReference>
<evidence type="ECO:0000256" key="1">
    <source>
        <dbReference type="ARBA" id="ARBA00004170"/>
    </source>
</evidence>
<proteinExistence type="predicted"/>
<dbReference type="PANTHER" id="PTHR43767:SF8">
    <property type="entry name" value="LONG-CHAIN-FATTY-ACID--COA LIGASE"/>
    <property type="match status" value="1"/>
</dbReference>
<dbReference type="Pfam" id="PF00501">
    <property type="entry name" value="AMP-binding"/>
    <property type="match status" value="1"/>
</dbReference>
<evidence type="ECO:0000313" key="11">
    <source>
        <dbReference type="Proteomes" id="UP001203880"/>
    </source>
</evidence>
<dbReference type="InterPro" id="IPR025110">
    <property type="entry name" value="AMP-bd_C"/>
</dbReference>
<dbReference type="InterPro" id="IPR000873">
    <property type="entry name" value="AMP-dep_synth/lig_dom"/>
</dbReference>
<feature type="domain" description="AMP-dependent synthetase/ligase" evidence="8">
    <location>
        <begin position="31"/>
        <end position="428"/>
    </location>
</feature>
<protein>
    <recommendedName>
        <fullName evidence="6">Long-chain-fatty-acid--CoA ligase</fullName>
        <ecNumber evidence="5">6.2.1.3</ecNumber>
    </recommendedName>
    <alternativeName>
        <fullName evidence="7">Long-chain acyl-CoA synthetase</fullName>
    </alternativeName>
</protein>
<comment type="pathway">
    <text evidence="2">Lipid metabolism; fatty acid beta-oxidation.</text>
</comment>
<organism evidence="10 11">
    <name type="scientific">Ruegeria spongiae</name>
    <dbReference type="NCBI Taxonomy" id="2942209"/>
    <lineage>
        <taxon>Bacteria</taxon>
        <taxon>Pseudomonadati</taxon>
        <taxon>Pseudomonadota</taxon>
        <taxon>Alphaproteobacteria</taxon>
        <taxon>Rhodobacterales</taxon>
        <taxon>Roseobacteraceae</taxon>
        <taxon>Ruegeria</taxon>
    </lineage>
</organism>
<accession>A0ABT0Q3G9</accession>